<dbReference type="InterPro" id="IPR020846">
    <property type="entry name" value="MFS_dom"/>
</dbReference>
<evidence type="ECO:0000259" key="7">
    <source>
        <dbReference type="PROSITE" id="PS50850"/>
    </source>
</evidence>
<gene>
    <name evidence="8" type="ORF">K4G66_13750</name>
</gene>
<dbReference type="PROSITE" id="PS50850">
    <property type="entry name" value="MFS"/>
    <property type="match status" value="1"/>
</dbReference>
<feature type="transmembrane region" description="Helical" evidence="6">
    <location>
        <begin position="240"/>
        <end position="261"/>
    </location>
</feature>
<dbReference type="EMBL" id="CP120682">
    <property type="protein sequence ID" value="WKN39755.1"/>
    <property type="molecule type" value="Genomic_DNA"/>
</dbReference>
<evidence type="ECO:0000256" key="4">
    <source>
        <dbReference type="ARBA" id="ARBA00022989"/>
    </source>
</evidence>
<sequence length="408" mass="44471">MGVYAFNFIDRQLLVILQESIKAELELSDTQLGLLTGFAFSMFYATLGIPIALLADKYNRVKIVAICLVIWSGITAITGLVTNYLQLVIARIGVGIGEAGCTPPTHAIISDYYPVEERGTAISIYSLGIYLGIFIGFLGGGILDQYYGWRIAFFGLGLPGVLFAGLLYTYVKEPQRGTFDPLTDTHQHSFWEVAQFLFSKKAFIYLVLGAGFSSFVQYSMGNWAPPFLSRYHGMTSEEIGIAMAIIVGIGGAIGTFAGGYLSDYFGKHSKRWYMWIPMITGLLSIPCFVGGIFLSQKSLVLGLYFPSVIFISMYLAPSVAITQSLALPNMRAAASSILFFVGNIIGLGGGPLFVGILSDYLVPKYGDQSLRYALLSVVVAGFLSSLLYYLAGKSLVNKSLQKEIYSET</sequence>
<keyword evidence="4 6" id="KW-1133">Transmembrane helix</keyword>
<feature type="transmembrane region" description="Helical" evidence="6">
    <location>
        <begin position="61"/>
        <end position="81"/>
    </location>
</feature>
<dbReference type="InterPro" id="IPR011701">
    <property type="entry name" value="MFS"/>
</dbReference>
<organism evidence="8">
    <name type="scientific">Roseihalotalea indica</name>
    <dbReference type="NCBI Taxonomy" id="2867963"/>
    <lineage>
        <taxon>Bacteria</taxon>
        <taxon>Pseudomonadati</taxon>
        <taxon>Bacteroidota</taxon>
        <taxon>Cytophagia</taxon>
        <taxon>Cytophagales</taxon>
        <taxon>Catalimonadaceae</taxon>
        <taxon>Roseihalotalea</taxon>
    </lineage>
</organism>
<feature type="domain" description="Major facilitator superfamily (MFS) profile" evidence="7">
    <location>
        <begin position="1"/>
        <end position="393"/>
    </location>
</feature>
<dbReference type="GO" id="GO:0016020">
    <property type="term" value="C:membrane"/>
    <property type="evidence" value="ECO:0007669"/>
    <property type="project" value="UniProtKB-SubCell"/>
</dbReference>
<feature type="transmembrane region" description="Helical" evidence="6">
    <location>
        <begin position="149"/>
        <end position="171"/>
    </location>
</feature>
<dbReference type="PANTHER" id="PTHR23505:SF79">
    <property type="entry name" value="PROTEIN SPINSTER"/>
    <property type="match status" value="1"/>
</dbReference>
<dbReference type="GO" id="GO:0022857">
    <property type="term" value="F:transmembrane transporter activity"/>
    <property type="evidence" value="ECO:0007669"/>
    <property type="project" value="InterPro"/>
</dbReference>
<feature type="transmembrane region" description="Helical" evidence="6">
    <location>
        <begin position="337"/>
        <end position="358"/>
    </location>
</feature>
<feature type="transmembrane region" description="Helical" evidence="6">
    <location>
        <begin position="32"/>
        <end position="55"/>
    </location>
</feature>
<dbReference type="InterPro" id="IPR036259">
    <property type="entry name" value="MFS_trans_sf"/>
</dbReference>
<dbReference type="Gene3D" id="1.20.1250.20">
    <property type="entry name" value="MFS general substrate transporter like domains"/>
    <property type="match status" value="2"/>
</dbReference>
<dbReference type="Pfam" id="PF07690">
    <property type="entry name" value="MFS_1"/>
    <property type="match status" value="1"/>
</dbReference>
<proteinExistence type="predicted"/>
<reference evidence="8" key="2">
    <citation type="journal article" date="2024" name="Antonie Van Leeuwenhoek">
        <title>Roseihalotalea indica gen. nov., sp. nov., a halophilic Bacteroidetes from mesopelagic Southwest Indian Ocean with higher carbohydrate metabolic potential.</title>
        <authorList>
            <person name="Chen B."/>
            <person name="Zhang M."/>
            <person name="Lin D."/>
            <person name="Ye J."/>
            <person name="Tang K."/>
        </authorList>
    </citation>
    <scope>NUCLEOTIDE SEQUENCE</scope>
    <source>
        <strain evidence="8">TK19036</strain>
    </source>
</reference>
<evidence type="ECO:0000256" key="2">
    <source>
        <dbReference type="ARBA" id="ARBA00022448"/>
    </source>
</evidence>
<dbReference type="SUPFAM" id="SSF103473">
    <property type="entry name" value="MFS general substrate transporter"/>
    <property type="match status" value="1"/>
</dbReference>
<keyword evidence="2" id="KW-0813">Transport</keyword>
<evidence type="ECO:0000256" key="6">
    <source>
        <dbReference type="SAM" id="Phobius"/>
    </source>
</evidence>
<dbReference type="AlphaFoldDB" id="A0AA49PZ13"/>
<feature type="transmembrane region" description="Helical" evidence="6">
    <location>
        <begin position="370"/>
        <end position="391"/>
    </location>
</feature>
<feature type="transmembrane region" description="Helical" evidence="6">
    <location>
        <begin position="273"/>
        <end position="293"/>
    </location>
</feature>
<feature type="transmembrane region" description="Helical" evidence="6">
    <location>
        <begin position="122"/>
        <end position="143"/>
    </location>
</feature>
<protein>
    <submittedName>
        <fullName evidence="8">MFS transporter</fullName>
    </submittedName>
</protein>
<evidence type="ECO:0000256" key="5">
    <source>
        <dbReference type="ARBA" id="ARBA00023136"/>
    </source>
</evidence>
<reference evidence="8" key="1">
    <citation type="journal article" date="2023" name="Comput. Struct. Biotechnol. J.">
        <title>Discovery of a novel marine Bacteroidetes with a rich repertoire of carbohydrate-active enzymes.</title>
        <authorList>
            <person name="Chen B."/>
            <person name="Liu G."/>
            <person name="Chen Q."/>
            <person name="Wang H."/>
            <person name="Liu L."/>
            <person name="Tang K."/>
        </authorList>
    </citation>
    <scope>NUCLEOTIDE SEQUENCE</scope>
    <source>
        <strain evidence="8">TK19036</strain>
    </source>
</reference>
<keyword evidence="5 6" id="KW-0472">Membrane</keyword>
<keyword evidence="3 6" id="KW-0812">Transmembrane</keyword>
<accession>A0AA49PZ13</accession>
<dbReference type="CDD" id="cd17328">
    <property type="entry name" value="MFS_spinster_like"/>
    <property type="match status" value="1"/>
</dbReference>
<feature type="transmembrane region" description="Helical" evidence="6">
    <location>
        <begin position="299"/>
        <end position="316"/>
    </location>
</feature>
<dbReference type="InterPro" id="IPR044770">
    <property type="entry name" value="MFS_spinster-like"/>
</dbReference>
<name>A0AA49PZ13_9BACT</name>
<dbReference type="PANTHER" id="PTHR23505">
    <property type="entry name" value="SPINSTER"/>
    <property type="match status" value="1"/>
</dbReference>
<evidence type="ECO:0000256" key="3">
    <source>
        <dbReference type="ARBA" id="ARBA00022692"/>
    </source>
</evidence>
<comment type="subcellular location">
    <subcellularLocation>
        <location evidence="1">Membrane</location>
        <topology evidence="1">Multi-pass membrane protein</topology>
    </subcellularLocation>
</comment>
<feature type="transmembrane region" description="Helical" evidence="6">
    <location>
        <begin position="202"/>
        <end position="220"/>
    </location>
</feature>
<evidence type="ECO:0000313" key="8">
    <source>
        <dbReference type="EMBL" id="WKN39755.1"/>
    </source>
</evidence>
<evidence type="ECO:0000256" key="1">
    <source>
        <dbReference type="ARBA" id="ARBA00004141"/>
    </source>
</evidence>